<evidence type="ECO:0000256" key="2">
    <source>
        <dbReference type="ARBA" id="ARBA00022490"/>
    </source>
</evidence>
<keyword evidence="2 8" id="KW-0963">Cytoplasm</keyword>
<protein>
    <recommendedName>
        <fullName evidence="8 9">Chromosomal replication initiator protein DnaA</fullName>
    </recommendedName>
</protein>
<dbReference type="CDD" id="cd06571">
    <property type="entry name" value="Bac_DnaA_C"/>
    <property type="match status" value="1"/>
</dbReference>
<dbReference type="Gene3D" id="1.10.8.60">
    <property type="match status" value="1"/>
</dbReference>
<dbReference type="InterPro" id="IPR003593">
    <property type="entry name" value="AAA+_ATPase"/>
</dbReference>
<reference evidence="14 15" key="1">
    <citation type="journal article" date="2015" name="Nature">
        <title>rRNA introns, odd ribosomes, and small enigmatic genomes across a large radiation of phyla.</title>
        <authorList>
            <person name="Brown C.T."/>
            <person name="Hug L.A."/>
            <person name="Thomas B.C."/>
            <person name="Sharon I."/>
            <person name="Castelle C.J."/>
            <person name="Singh A."/>
            <person name="Wilkins M.J."/>
            <person name="Williams K.H."/>
            <person name="Banfield J.F."/>
        </authorList>
    </citation>
    <scope>NUCLEOTIDE SEQUENCE [LARGE SCALE GENOMIC DNA]</scope>
</reference>
<evidence type="ECO:0000256" key="6">
    <source>
        <dbReference type="ARBA" id="ARBA00023121"/>
    </source>
</evidence>
<feature type="binding site" evidence="8">
    <location>
        <position position="165"/>
    </location>
    <ligand>
        <name>ATP</name>
        <dbReference type="ChEBI" id="CHEBI:30616"/>
    </ligand>
</feature>
<dbReference type="CDD" id="cd00009">
    <property type="entry name" value="AAA"/>
    <property type="match status" value="1"/>
</dbReference>
<evidence type="ECO:0000256" key="9">
    <source>
        <dbReference type="NCBIfam" id="TIGR00362"/>
    </source>
</evidence>
<accession>A0A0G1UVR9</accession>
<comment type="function">
    <text evidence="8 10">Plays an essential role in the initiation and regulation of chromosomal replication. ATP-DnaA binds to the origin of replication (oriC) to initiate formation of the DNA replication initiation complex once per cell cycle. Binds the DnaA box (a 9 base pair repeat at the origin) and separates the double-stranded (ds)DNA. Forms a right-handed helical filament on oriC DNA; dsDNA binds to the exterior of the filament while single-stranded (ss)DNA is stabiized in the filament's interior. The ATP-DnaA-oriC complex binds and stabilizes one strand of the AT-rich DNA unwinding element (DUE), permitting loading of DNA polymerase. After initiation quickly degrades to an ADP-DnaA complex that is not apt for DNA replication. Binds acidic phospholipids.</text>
</comment>
<comment type="subunit">
    <text evidence="8">Oligomerizes as a right-handed, spiral filament on DNA at oriC.</text>
</comment>
<dbReference type="GO" id="GO:0005524">
    <property type="term" value="F:ATP binding"/>
    <property type="evidence" value="ECO:0007669"/>
    <property type="project" value="UniProtKB-UniRule"/>
</dbReference>
<feature type="domain" description="AAA+ ATPase" evidence="12">
    <location>
        <begin position="154"/>
        <end position="285"/>
    </location>
</feature>
<keyword evidence="7 8" id="KW-0238">DNA-binding</keyword>
<name>A0A0G1UVR9_9BACT</name>
<comment type="similarity">
    <text evidence="1 8 11">Belongs to the DnaA family.</text>
</comment>
<dbReference type="InterPro" id="IPR024633">
    <property type="entry name" value="DnaA_N_dom"/>
</dbReference>
<dbReference type="GO" id="GO:0003688">
    <property type="term" value="F:DNA replication origin binding"/>
    <property type="evidence" value="ECO:0007669"/>
    <property type="project" value="UniProtKB-UniRule"/>
</dbReference>
<dbReference type="PANTHER" id="PTHR30050:SF2">
    <property type="entry name" value="CHROMOSOMAL REPLICATION INITIATOR PROTEIN DNAA"/>
    <property type="match status" value="1"/>
</dbReference>
<keyword evidence="5 8" id="KW-0067">ATP-binding</keyword>
<evidence type="ECO:0000256" key="11">
    <source>
        <dbReference type="RuleBase" id="RU004227"/>
    </source>
</evidence>
<dbReference type="Gene3D" id="3.30.300.180">
    <property type="match status" value="1"/>
</dbReference>
<dbReference type="SMART" id="SM00760">
    <property type="entry name" value="Bac_DnaA_C"/>
    <property type="match status" value="1"/>
</dbReference>
<dbReference type="InterPro" id="IPR027417">
    <property type="entry name" value="P-loop_NTPase"/>
</dbReference>
<feature type="binding site" evidence="8">
    <location>
        <position position="167"/>
    </location>
    <ligand>
        <name>ATP</name>
        <dbReference type="ChEBI" id="CHEBI:30616"/>
    </ligand>
</feature>
<organism evidence="14 15">
    <name type="scientific">Candidatus Amesbacteria bacterium GW2011_GWB1_48_13</name>
    <dbReference type="NCBI Taxonomy" id="1618362"/>
    <lineage>
        <taxon>Bacteria</taxon>
        <taxon>Candidatus Amesiibacteriota</taxon>
    </lineage>
</organism>
<feature type="region of interest" description="Domain IV, binds dsDNA" evidence="8">
    <location>
        <begin position="336"/>
        <end position="459"/>
    </location>
</feature>
<dbReference type="Pfam" id="PF08299">
    <property type="entry name" value="Bac_DnaA_C"/>
    <property type="match status" value="1"/>
</dbReference>
<evidence type="ECO:0000259" key="12">
    <source>
        <dbReference type="SMART" id="SM00382"/>
    </source>
</evidence>
<feature type="region of interest" description="Domain I, interacts with DnaA modulators" evidence="8">
    <location>
        <begin position="1"/>
        <end position="99"/>
    </location>
</feature>
<dbReference type="PANTHER" id="PTHR30050">
    <property type="entry name" value="CHROMOSOMAL REPLICATION INITIATOR PROTEIN DNAA"/>
    <property type="match status" value="1"/>
</dbReference>
<evidence type="ECO:0000256" key="1">
    <source>
        <dbReference type="ARBA" id="ARBA00006583"/>
    </source>
</evidence>
<feature type="domain" description="Chromosomal replication initiator DnaA C-terminal" evidence="13">
    <location>
        <begin position="366"/>
        <end position="435"/>
    </location>
</feature>
<dbReference type="NCBIfam" id="TIGR00362">
    <property type="entry name" value="DnaA"/>
    <property type="match status" value="1"/>
</dbReference>
<evidence type="ECO:0000256" key="7">
    <source>
        <dbReference type="ARBA" id="ARBA00023125"/>
    </source>
</evidence>
<evidence type="ECO:0000256" key="8">
    <source>
        <dbReference type="HAMAP-Rule" id="MF_00377"/>
    </source>
</evidence>
<dbReference type="GO" id="GO:0005737">
    <property type="term" value="C:cytoplasm"/>
    <property type="evidence" value="ECO:0007669"/>
    <property type="project" value="UniProtKB-SubCell"/>
</dbReference>
<dbReference type="GO" id="GO:0008289">
    <property type="term" value="F:lipid binding"/>
    <property type="evidence" value="ECO:0007669"/>
    <property type="project" value="UniProtKB-KW"/>
</dbReference>
<comment type="caution">
    <text evidence="8">Lacks conserved residue(s) required for the propagation of feature annotation.</text>
</comment>
<dbReference type="GO" id="GO:0006270">
    <property type="term" value="P:DNA replication initiation"/>
    <property type="evidence" value="ECO:0007669"/>
    <property type="project" value="UniProtKB-UniRule"/>
</dbReference>
<gene>
    <name evidence="8" type="primary">dnaA</name>
    <name evidence="14" type="ORF">UY28_C0005G0017</name>
</gene>
<comment type="domain">
    <text evidence="8">Domain I is involved in oligomerization and binding regulators, domain II is flexibile and of varying length in different bacteria, domain III forms the AAA+ region, while domain IV binds dsDNA.</text>
</comment>
<dbReference type="GO" id="GO:0006275">
    <property type="term" value="P:regulation of DNA replication"/>
    <property type="evidence" value="ECO:0007669"/>
    <property type="project" value="UniProtKB-UniRule"/>
</dbReference>
<comment type="caution">
    <text evidence="14">The sequence shown here is derived from an EMBL/GenBank/DDBJ whole genome shotgun (WGS) entry which is preliminary data.</text>
</comment>
<dbReference type="Gene3D" id="1.10.1750.10">
    <property type="match status" value="1"/>
</dbReference>
<dbReference type="InterPro" id="IPR010921">
    <property type="entry name" value="Trp_repressor/repl_initiator"/>
</dbReference>
<keyword evidence="4 8" id="KW-0547">Nucleotide-binding</keyword>
<dbReference type="GO" id="GO:0005886">
    <property type="term" value="C:plasma membrane"/>
    <property type="evidence" value="ECO:0007669"/>
    <property type="project" value="TreeGrafter"/>
</dbReference>
<dbReference type="SMART" id="SM00382">
    <property type="entry name" value="AAA"/>
    <property type="match status" value="1"/>
</dbReference>
<dbReference type="Pfam" id="PF11638">
    <property type="entry name" value="DnaA_N"/>
    <property type="match status" value="1"/>
</dbReference>
<evidence type="ECO:0000256" key="4">
    <source>
        <dbReference type="ARBA" id="ARBA00022741"/>
    </source>
</evidence>
<dbReference type="InterPro" id="IPR013159">
    <property type="entry name" value="DnaA_C"/>
</dbReference>
<dbReference type="FunFam" id="3.40.50.300:FF:000668">
    <property type="entry name" value="Chromosomal replication initiator protein DnaA"/>
    <property type="match status" value="1"/>
</dbReference>
<dbReference type="InterPro" id="IPR020591">
    <property type="entry name" value="Chromosome_initiator_DnaA-like"/>
</dbReference>
<dbReference type="InterPro" id="IPR013317">
    <property type="entry name" value="DnaA_dom"/>
</dbReference>
<sequence length="459" mass="51329">MKSETTDTERVWNGVLQAMKLTASEAAYTTYLKPTILLSVREREGSRLICEVGCPSSFIKSTLEQRYWGQLAEELERVTGQKCEVIIRIESRRTREQESESSLPLFNQKTSIKSDGWKRANLRGDFTFDNYAVAGSNQLAFAAAQAVARKPGEAYNPLFIYGGVGVGKTHLMQAIGHEVIQEGKGTVLFCSGEDFTNDLVEAIRYKSTEKVRAKYRKVKLLLIDDVQFIAGKQQVQEEFFHTFNALQREGGQVVMTSDRPPSEISKLEERLKSRFGAGLIADVGPAGFELRTAILLIKSKQLGIPMEMETAQIIAGQIEGVRELQGFLSKMITDIELNPGSVNHERLERLLKIPNTGGNGAKRIVTPSEVISVIGDYYGVAVQQLKGERRTKTIAWPRQVAMYFLRNELKLPFEEVGRLIGGRDHTTIIHGSDKVKVEIETNDNFRNEVGEIKKRILGG</sequence>
<feature type="binding site" evidence="8">
    <location>
        <position position="169"/>
    </location>
    <ligand>
        <name>ATP</name>
        <dbReference type="ChEBI" id="CHEBI:30616"/>
    </ligand>
</feature>
<dbReference type="AlphaFoldDB" id="A0A0G1UVR9"/>
<dbReference type="InterPro" id="IPR001957">
    <property type="entry name" value="Chromosome_initiator_DnaA"/>
</dbReference>
<dbReference type="SUPFAM" id="SSF52540">
    <property type="entry name" value="P-loop containing nucleoside triphosphate hydrolases"/>
    <property type="match status" value="1"/>
</dbReference>
<dbReference type="Pfam" id="PF00308">
    <property type="entry name" value="Bac_DnaA"/>
    <property type="match status" value="1"/>
</dbReference>
<evidence type="ECO:0000259" key="13">
    <source>
        <dbReference type="SMART" id="SM00760"/>
    </source>
</evidence>
<evidence type="ECO:0000256" key="3">
    <source>
        <dbReference type="ARBA" id="ARBA00022705"/>
    </source>
</evidence>
<dbReference type="InterPro" id="IPR038454">
    <property type="entry name" value="DnaA_N_sf"/>
</dbReference>
<dbReference type="PRINTS" id="PR00051">
    <property type="entry name" value="DNAA"/>
</dbReference>
<dbReference type="HAMAP" id="MF_00377">
    <property type="entry name" value="DnaA_bact"/>
    <property type="match status" value="1"/>
</dbReference>
<dbReference type="Gene3D" id="3.40.50.300">
    <property type="entry name" value="P-loop containing nucleotide triphosphate hydrolases"/>
    <property type="match status" value="1"/>
</dbReference>
<evidence type="ECO:0000313" key="15">
    <source>
        <dbReference type="Proteomes" id="UP000034694"/>
    </source>
</evidence>
<feature type="binding site" evidence="8">
    <location>
        <position position="168"/>
    </location>
    <ligand>
        <name>ATP</name>
        <dbReference type="ChEBI" id="CHEBI:30616"/>
    </ligand>
</feature>
<evidence type="ECO:0000313" key="14">
    <source>
        <dbReference type="EMBL" id="KKU98242.1"/>
    </source>
</evidence>
<dbReference type="SUPFAM" id="SSF48295">
    <property type="entry name" value="TrpR-like"/>
    <property type="match status" value="1"/>
</dbReference>
<proteinExistence type="inferred from homology"/>
<keyword evidence="3 8" id="KW-0235">DNA replication</keyword>
<keyword evidence="6 8" id="KW-0446">Lipid-binding</keyword>
<evidence type="ECO:0000256" key="5">
    <source>
        <dbReference type="ARBA" id="ARBA00022840"/>
    </source>
</evidence>
<dbReference type="Proteomes" id="UP000034694">
    <property type="component" value="Unassembled WGS sequence"/>
</dbReference>
<evidence type="ECO:0000256" key="10">
    <source>
        <dbReference type="RuleBase" id="RU000577"/>
    </source>
</evidence>
<comment type="subcellular location">
    <subcellularLocation>
        <location evidence="8">Cytoplasm</location>
    </subcellularLocation>
</comment>
<dbReference type="EMBL" id="LCPK01000005">
    <property type="protein sequence ID" value="KKU98242.1"/>
    <property type="molecule type" value="Genomic_DNA"/>
</dbReference>
<dbReference type="PATRIC" id="fig|1618362.3.peg.221"/>